<reference evidence="1 2" key="1">
    <citation type="submission" date="2019-03" db="EMBL/GenBank/DDBJ databases">
        <title>Single cell metagenomics reveals metabolic interactions within the superorganism composed of flagellate Streblomastix strix and complex community of Bacteroidetes bacteria on its surface.</title>
        <authorList>
            <person name="Treitli S.C."/>
            <person name="Kolisko M."/>
            <person name="Husnik F."/>
            <person name="Keeling P."/>
            <person name="Hampl V."/>
        </authorList>
    </citation>
    <scope>NUCLEOTIDE SEQUENCE [LARGE SCALE GENOMIC DNA]</scope>
    <source>
        <strain evidence="1">ST1C</strain>
    </source>
</reference>
<dbReference type="EMBL" id="SNRW01034227">
    <property type="protein sequence ID" value="KAA6355679.1"/>
    <property type="molecule type" value="Genomic_DNA"/>
</dbReference>
<accession>A0A5J4TC09</accession>
<dbReference type="AlphaFoldDB" id="A0A5J4TC09"/>
<evidence type="ECO:0000313" key="1">
    <source>
        <dbReference type="EMBL" id="KAA6355679.1"/>
    </source>
</evidence>
<proteinExistence type="predicted"/>
<organism evidence="1 2">
    <name type="scientific">Streblomastix strix</name>
    <dbReference type="NCBI Taxonomy" id="222440"/>
    <lineage>
        <taxon>Eukaryota</taxon>
        <taxon>Metamonada</taxon>
        <taxon>Preaxostyla</taxon>
        <taxon>Oxymonadida</taxon>
        <taxon>Streblomastigidae</taxon>
        <taxon>Streblomastix</taxon>
    </lineage>
</organism>
<feature type="non-terminal residue" evidence="1">
    <location>
        <position position="296"/>
    </location>
</feature>
<dbReference type="PANTHER" id="PTHR46880:SF5">
    <property type="entry name" value="DUF4371 DOMAIN-CONTAINING PROTEIN"/>
    <property type="match status" value="1"/>
</dbReference>
<sequence length="296" mass="33758">MHWNDETKKFAGWLKDQRVLDANGNPHFQIGPKGGILCVLCSCYPELSRTLKQPFFKFEAHPVHIDTLTDHLTSDSHLRCVETVQQVDNAIYWSAMIDESTDVSNLNQFITYIRFFMNNQIITHFLDIRDLGPKGQTAENLEVTFKQVCEDYKLDLKCCIGICTDGAASMVGIKSGMVTRLKLQYPGLQTFQCVAHRWQLAAEDTVKCKEMNQIVKSESTLLQLWHFFSTSPKNSALLAETHTLDQTEQISLKRMCKIRWLSCFQSVSAAKYELISIWKTLNKLTAQRNANAIGLL</sequence>
<name>A0A5J4TC09_9EUKA</name>
<dbReference type="SUPFAM" id="SSF53098">
    <property type="entry name" value="Ribonuclease H-like"/>
    <property type="match status" value="1"/>
</dbReference>
<dbReference type="OrthoDB" id="6126397at2759"/>
<comment type="caution">
    <text evidence="1">The sequence shown here is derived from an EMBL/GenBank/DDBJ whole genome shotgun (WGS) entry which is preliminary data.</text>
</comment>
<dbReference type="InterPro" id="IPR012337">
    <property type="entry name" value="RNaseH-like_sf"/>
</dbReference>
<gene>
    <name evidence="1" type="ORF">EZS28_048794</name>
</gene>
<evidence type="ECO:0000313" key="2">
    <source>
        <dbReference type="Proteomes" id="UP000324800"/>
    </source>
</evidence>
<protein>
    <submittedName>
        <fullName evidence="1">Uncharacterized protein</fullName>
    </submittedName>
</protein>
<dbReference type="Proteomes" id="UP000324800">
    <property type="component" value="Unassembled WGS sequence"/>
</dbReference>
<dbReference type="PANTHER" id="PTHR46880">
    <property type="entry name" value="RAS-ASSOCIATING DOMAIN-CONTAINING PROTEIN"/>
    <property type="match status" value="1"/>
</dbReference>